<dbReference type="Proteomes" id="UP000694621">
    <property type="component" value="Unplaced"/>
</dbReference>
<dbReference type="Ensembl" id="ENSAMXT00005008161.1">
    <property type="protein sequence ID" value="ENSAMXP00005007224.1"/>
    <property type="gene ID" value="ENSAMXG00005004328.1"/>
</dbReference>
<gene>
    <name evidence="3" type="primary">TEX264</name>
    <name evidence="3" type="ORF">AMEX_G26934</name>
</gene>
<dbReference type="Gene3D" id="3.20.80.10">
    <property type="entry name" value="Regulatory factor, effector binding domain"/>
    <property type="match status" value="1"/>
</dbReference>
<dbReference type="SUPFAM" id="SSF55136">
    <property type="entry name" value="Probable bacterial effector-binding domain"/>
    <property type="match status" value="1"/>
</dbReference>
<feature type="compositionally biased region" description="Basic and acidic residues" evidence="1">
    <location>
        <begin position="254"/>
        <end position="265"/>
    </location>
</feature>
<reference evidence="4" key="2">
    <citation type="submission" date="2025-05" db="UniProtKB">
        <authorList>
            <consortium name="Ensembl"/>
        </authorList>
    </citation>
    <scope>IDENTIFICATION</scope>
</reference>
<keyword evidence="2" id="KW-0812">Transmembrane</keyword>
<protein>
    <submittedName>
        <fullName evidence="4">Testis-expressed protein 264</fullName>
    </submittedName>
    <submittedName>
        <fullName evidence="3">Testis-expressed sequence 264 protein-like</fullName>
    </submittedName>
</protein>
<dbReference type="GO" id="GO:0005634">
    <property type="term" value="C:nucleus"/>
    <property type="evidence" value="ECO:0007669"/>
    <property type="project" value="TreeGrafter"/>
</dbReference>
<dbReference type="GO" id="GO:0005789">
    <property type="term" value="C:endoplasmic reticulum membrane"/>
    <property type="evidence" value="ECO:0007669"/>
    <property type="project" value="TreeGrafter"/>
</dbReference>
<proteinExistence type="predicted"/>
<evidence type="ECO:0000313" key="6">
    <source>
        <dbReference type="Proteomes" id="UP000752171"/>
    </source>
</evidence>
<reference evidence="3 6" key="1">
    <citation type="submission" date="2021-07" db="EMBL/GenBank/DDBJ databases">
        <authorList>
            <person name="Imarazene B."/>
            <person name="Zahm M."/>
            <person name="Klopp C."/>
            <person name="Cabau C."/>
            <person name="Beille S."/>
            <person name="Jouanno E."/>
            <person name="Castinel A."/>
            <person name="Lluch J."/>
            <person name="Gil L."/>
            <person name="Kuchtly C."/>
            <person name="Lopez Roques C."/>
            <person name="Donnadieu C."/>
            <person name="Parrinello H."/>
            <person name="Journot L."/>
            <person name="Du K."/>
            <person name="Schartl M."/>
            <person name="Retaux S."/>
            <person name="Guiguen Y."/>
        </authorList>
    </citation>
    <scope>NUCLEOTIDE SEQUENCE [LARGE SCALE GENOMIC DNA]</scope>
    <source>
        <strain evidence="3">Pach_M1</strain>
        <tissue evidence="3">Testis</tissue>
    </source>
</reference>
<name>A0A8B9H9Z1_ASTMX</name>
<evidence type="ECO:0000313" key="5">
    <source>
        <dbReference type="Proteomes" id="UP000694621"/>
    </source>
</evidence>
<dbReference type="PANTHER" id="PTHR15949:SF3">
    <property type="entry name" value="TESTIS-EXPRESSED PROTEIN 264"/>
    <property type="match status" value="1"/>
</dbReference>
<dbReference type="GO" id="GO:0061709">
    <property type="term" value="P:reticulophagy"/>
    <property type="evidence" value="ECO:0007669"/>
    <property type="project" value="TreeGrafter"/>
</dbReference>
<accession>A0A8B9H9Z1</accession>
<dbReference type="GO" id="GO:0000421">
    <property type="term" value="C:autophagosome membrane"/>
    <property type="evidence" value="ECO:0007669"/>
    <property type="project" value="TreeGrafter"/>
</dbReference>
<feature type="transmembrane region" description="Helical" evidence="2">
    <location>
        <begin position="6"/>
        <end position="31"/>
    </location>
</feature>
<organism evidence="4 5">
    <name type="scientific">Astyanax mexicanus</name>
    <name type="common">Blind cave fish</name>
    <name type="synonym">Astyanax fasciatus mexicanus</name>
    <dbReference type="NCBI Taxonomy" id="7994"/>
    <lineage>
        <taxon>Eukaryota</taxon>
        <taxon>Metazoa</taxon>
        <taxon>Chordata</taxon>
        <taxon>Craniata</taxon>
        <taxon>Vertebrata</taxon>
        <taxon>Euteleostomi</taxon>
        <taxon>Actinopterygii</taxon>
        <taxon>Neopterygii</taxon>
        <taxon>Teleostei</taxon>
        <taxon>Ostariophysi</taxon>
        <taxon>Characiformes</taxon>
        <taxon>Characoidei</taxon>
        <taxon>Acestrorhamphidae</taxon>
        <taxon>Acestrorhamphinae</taxon>
        <taxon>Astyanax</taxon>
    </lineage>
</organism>
<dbReference type="AlphaFoldDB" id="A0A8B9H9Z1"/>
<keyword evidence="2" id="KW-1133">Transmembrane helix</keyword>
<evidence type="ECO:0000313" key="3">
    <source>
        <dbReference type="EMBL" id="KAG9260652.1"/>
    </source>
</evidence>
<dbReference type="InterPro" id="IPR011256">
    <property type="entry name" value="Reg_factor_effector_dom_sf"/>
</dbReference>
<evidence type="ECO:0000256" key="2">
    <source>
        <dbReference type="SAM" id="Phobius"/>
    </source>
</evidence>
<keyword evidence="2" id="KW-0472">Membrane</keyword>
<dbReference type="GO" id="GO:0106300">
    <property type="term" value="P:protein-DNA covalent cross-linking repair"/>
    <property type="evidence" value="ECO:0007669"/>
    <property type="project" value="TreeGrafter"/>
</dbReference>
<evidence type="ECO:0000313" key="4">
    <source>
        <dbReference type="Ensembl" id="ENSAMXP00005007224.1"/>
    </source>
</evidence>
<feature type="region of interest" description="Disordered" evidence="1">
    <location>
        <begin position="201"/>
        <end position="324"/>
    </location>
</feature>
<sequence>MWDPPPLLLLLLSLAGVLVSFLLILSVYVLYSGLLTKIHIRTGSPPIRTITVAYKYKQGPYKECGRLFAESCTLGPTLPTVGIFYDDPKKVPAALCRCVVGSILSEGDERPSAELLELYENSDFRIFTFPEVTHAVSTSFPHRTPLSIFMGVQRVYPQLACYIKERKLCAHPFLEIYRGQLIHYMSPLAKQGDFYVPEVRKAPKRAQEGEESEEDGRTDITGADSYSECSSMSHLLPSDSRDPSPVPSNTSSIRYRDGRRDRDSPELSGSEMDSGRSHRSSSASSFEELDLETDRTTPENSLTLSNPAEDKITTQEQVMVVGEE</sequence>
<dbReference type="Proteomes" id="UP000752171">
    <property type="component" value="Unassembled WGS sequence"/>
</dbReference>
<dbReference type="GO" id="GO:0005657">
    <property type="term" value="C:replication fork"/>
    <property type="evidence" value="ECO:0007669"/>
    <property type="project" value="TreeGrafter"/>
</dbReference>
<dbReference type="PANTHER" id="PTHR15949">
    <property type="entry name" value="TESTIS-EXPRESSED PROTEIN 264"/>
    <property type="match status" value="1"/>
</dbReference>
<evidence type="ECO:0000256" key="1">
    <source>
        <dbReference type="SAM" id="MobiDB-lite"/>
    </source>
</evidence>
<dbReference type="OMA" id="GPYKECG"/>
<dbReference type="EMBL" id="JAICCE010000024">
    <property type="protein sequence ID" value="KAG9260652.1"/>
    <property type="molecule type" value="Genomic_DNA"/>
</dbReference>